<keyword evidence="5" id="KW-1185">Reference proteome</keyword>
<dbReference type="GO" id="GO:0006270">
    <property type="term" value="P:DNA replication initiation"/>
    <property type="evidence" value="ECO:0007669"/>
    <property type="project" value="TreeGrafter"/>
</dbReference>
<dbReference type="GO" id="GO:0033314">
    <property type="term" value="P:mitotic DNA replication checkpoint signaling"/>
    <property type="evidence" value="ECO:0007669"/>
    <property type="project" value="TreeGrafter"/>
</dbReference>
<dbReference type="AlphaFoldDB" id="A0A8J2SQV3"/>
<dbReference type="Gene3D" id="1.10.8.60">
    <property type="match status" value="1"/>
</dbReference>
<feature type="compositionally biased region" description="Pro residues" evidence="2">
    <location>
        <begin position="73"/>
        <end position="86"/>
    </location>
</feature>
<evidence type="ECO:0000259" key="3">
    <source>
        <dbReference type="PROSITE" id="PS50304"/>
    </source>
</evidence>
<reference evidence="4" key="1">
    <citation type="submission" date="2021-11" db="EMBL/GenBank/DDBJ databases">
        <authorList>
            <consortium name="Genoscope - CEA"/>
            <person name="William W."/>
        </authorList>
    </citation>
    <scope>NUCLEOTIDE SEQUENCE</scope>
</reference>
<accession>A0A8J2SQV3</accession>
<dbReference type="Pfam" id="PF13401">
    <property type="entry name" value="AAA_22"/>
    <property type="match status" value="1"/>
</dbReference>
<dbReference type="GO" id="GO:0016887">
    <property type="term" value="F:ATP hydrolysis activity"/>
    <property type="evidence" value="ECO:0007669"/>
    <property type="project" value="InterPro"/>
</dbReference>
<dbReference type="PROSITE" id="PS50304">
    <property type="entry name" value="TUDOR"/>
    <property type="match status" value="1"/>
</dbReference>
<dbReference type="GO" id="GO:0005634">
    <property type="term" value="C:nucleus"/>
    <property type="evidence" value="ECO:0007669"/>
    <property type="project" value="TreeGrafter"/>
</dbReference>
<dbReference type="InterPro" id="IPR049945">
    <property type="entry name" value="AAA_22"/>
</dbReference>
<dbReference type="SUPFAM" id="SSF52540">
    <property type="entry name" value="P-loop containing nucleoside triphosphate hydrolases"/>
    <property type="match status" value="1"/>
</dbReference>
<feature type="region of interest" description="Disordered" evidence="2">
    <location>
        <begin position="47"/>
        <end position="104"/>
    </location>
</feature>
<dbReference type="InterPro" id="IPR002999">
    <property type="entry name" value="Tudor"/>
</dbReference>
<name>A0A8J2SQV3_9STRA</name>
<comment type="similarity">
    <text evidence="1">Belongs to the CDC6/cdc18 family.</text>
</comment>
<dbReference type="Proteomes" id="UP000789595">
    <property type="component" value="Unassembled WGS sequence"/>
</dbReference>
<dbReference type="EMBL" id="CAKKNE010000005">
    <property type="protein sequence ID" value="CAH0378020.1"/>
    <property type="molecule type" value="Genomic_DNA"/>
</dbReference>
<dbReference type="PANTHER" id="PTHR10763">
    <property type="entry name" value="CELL DIVISION CONTROL PROTEIN 6-RELATED"/>
    <property type="match status" value="1"/>
</dbReference>
<evidence type="ECO:0000313" key="4">
    <source>
        <dbReference type="EMBL" id="CAH0378020.1"/>
    </source>
</evidence>
<protein>
    <recommendedName>
        <fullName evidence="3">Tudor domain-containing protein</fullName>
    </recommendedName>
</protein>
<evidence type="ECO:0000256" key="1">
    <source>
        <dbReference type="ARBA" id="ARBA00006184"/>
    </source>
</evidence>
<feature type="compositionally biased region" description="Basic and acidic residues" evidence="2">
    <location>
        <begin position="48"/>
        <end position="66"/>
    </location>
</feature>
<evidence type="ECO:0000313" key="5">
    <source>
        <dbReference type="Proteomes" id="UP000789595"/>
    </source>
</evidence>
<dbReference type="Gene3D" id="2.30.30.140">
    <property type="match status" value="1"/>
</dbReference>
<evidence type="ECO:0000256" key="2">
    <source>
        <dbReference type="SAM" id="MobiDB-lite"/>
    </source>
</evidence>
<comment type="caution">
    <text evidence="4">The sequence shown here is derived from an EMBL/GenBank/DDBJ whole genome shotgun (WGS) entry which is preliminary data.</text>
</comment>
<organism evidence="4 5">
    <name type="scientific">Pelagomonas calceolata</name>
    <dbReference type="NCBI Taxonomy" id="35677"/>
    <lineage>
        <taxon>Eukaryota</taxon>
        <taxon>Sar</taxon>
        <taxon>Stramenopiles</taxon>
        <taxon>Ochrophyta</taxon>
        <taxon>Pelagophyceae</taxon>
        <taxon>Pelagomonadales</taxon>
        <taxon>Pelagomonadaceae</taxon>
        <taxon>Pelagomonas</taxon>
    </lineage>
</organism>
<dbReference type="InterPro" id="IPR027417">
    <property type="entry name" value="P-loop_NTPase"/>
</dbReference>
<dbReference type="InterPro" id="IPR050311">
    <property type="entry name" value="ORC1/CDC6"/>
</dbReference>
<gene>
    <name evidence="4" type="ORF">PECAL_5P25370</name>
</gene>
<sequence length="479" mass="51072">MSSAPKKRKLSIAVGDKVDALWPADGEYYPAKVRAINEDGTIALDYADGDRRNDATTSELRCKKPLLEAPTTPEAPPSEPSEPSPINPDDALRLSYAPDTTSHRETEYEAIRRFFAERLEQRRGGSLYVCGAPGTGKTLHVERARAHVLGSIPTRDAKACFLRGTAFASGDAFLRAVAKGVCSSSVLQGDPERGELLLRLKETCDAGTKTNPVLRVVVVDEIDSLLKCGGEALRKVYGLATRETSTLALVGVANAIDVPRRAFFGDIPRNSEEASRHGTVVFRPYEHKQLVDIVKQRVGEGVFAAPALEFVARKVAAHSGDARRALDACRAALLSARRHGEHPVSMARAAEAIRESGGATHGPLAAVASLPHHAHVALRAALDLSTNADRSFTRSALATAYSRLQPQLGRRGDCAGAADDSVALLESAGLVGAAPDRRSKALKARNPGQAKLRVLVDADDARAALERGARSSALAARAR</sequence>
<dbReference type="GO" id="GO:0003688">
    <property type="term" value="F:DNA replication origin binding"/>
    <property type="evidence" value="ECO:0007669"/>
    <property type="project" value="TreeGrafter"/>
</dbReference>
<feature type="domain" description="Tudor" evidence="3">
    <location>
        <begin position="11"/>
        <end position="70"/>
    </location>
</feature>
<dbReference type="PANTHER" id="PTHR10763:SF26">
    <property type="entry name" value="CELL DIVISION CONTROL PROTEIN 6 HOMOLOG"/>
    <property type="match status" value="1"/>
</dbReference>
<dbReference type="Gene3D" id="3.40.50.300">
    <property type="entry name" value="P-loop containing nucleotide triphosphate hydrolases"/>
    <property type="match status" value="1"/>
</dbReference>
<dbReference type="CDD" id="cd04508">
    <property type="entry name" value="Tudor_SF"/>
    <property type="match status" value="1"/>
</dbReference>
<proteinExistence type="inferred from homology"/>
<dbReference type="OrthoDB" id="1926878at2759"/>